<sequence length="120" mass="13619">MVDPKPPQPAGGRGADLVPFKPPRPWLQKRIREIAKNTDNITWGSHAFDRSDERDITDTDALTILRTGQLDDQIEQGESLGEWKGKMTKVLRGRREAGVVVIVIKDAELFVKTVEWEDLR</sequence>
<evidence type="ECO:0008006" key="4">
    <source>
        <dbReference type="Google" id="ProtNLM"/>
    </source>
</evidence>
<accession>A0ABN1EQH7</accession>
<dbReference type="RefSeq" id="WP_166934191.1">
    <property type="nucleotide sequence ID" value="NZ_BAAADD010000005.1"/>
</dbReference>
<organism evidence="2 3">
    <name type="scientific">Rhizomicrobium electricum</name>
    <dbReference type="NCBI Taxonomy" id="480070"/>
    <lineage>
        <taxon>Bacteria</taxon>
        <taxon>Pseudomonadati</taxon>
        <taxon>Pseudomonadota</taxon>
        <taxon>Alphaproteobacteria</taxon>
        <taxon>Micropepsales</taxon>
        <taxon>Micropepsaceae</taxon>
        <taxon>Rhizomicrobium</taxon>
    </lineage>
</organism>
<gene>
    <name evidence="2" type="ORF">GCM10008942_20510</name>
</gene>
<name>A0ABN1EQH7_9PROT</name>
<evidence type="ECO:0000256" key="1">
    <source>
        <dbReference type="SAM" id="MobiDB-lite"/>
    </source>
</evidence>
<dbReference type="EMBL" id="BAAADD010000005">
    <property type="protein sequence ID" value="GAA0571708.1"/>
    <property type="molecule type" value="Genomic_DNA"/>
</dbReference>
<evidence type="ECO:0000313" key="2">
    <source>
        <dbReference type="EMBL" id="GAA0571708.1"/>
    </source>
</evidence>
<keyword evidence="3" id="KW-1185">Reference proteome</keyword>
<protein>
    <recommendedName>
        <fullName evidence="4">DUF4258 domain-containing protein</fullName>
    </recommendedName>
</protein>
<feature type="region of interest" description="Disordered" evidence="1">
    <location>
        <begin position="1"/>
        <end position="21"/>
    </location>
</feature>
<reference evidence="2 3" key="1">
    <citation type="journal article" date="2019" name="Int. J. Syst. Evol. Microbiol.">
        <title>The Global Catalogue of Microorganisms (GCM) 10K type strain sequencing project: providing services to taxonomists for standard genome sequencing and annotation.</title>
        <authorList>
            <consortium name="The Broad Institute Genomics Platform"/>
            <consortium name="The Broad Institute Genome Sequencing Center for Infectious Disease"/>
            <person name="Wu L."/>
            <person name="Ma J."/>
        </authorList>
    </citation>
    <scope>NUCLEOTIDE SEQUENCE [LARGE SCALE GENOMIC DNA]</scope>
    <source>
        <strain evidence="2 3">JCM 15089</strain>
    </source>
</reference>
<evidence type="ECO:0000313" key="3">
    <source>
        <dbReference type="Proteomes" id="UP001499951"/>
    </source>
</evidence>
<dbReference type="Proteomes" id="UP001499951">
    <property type="component" value="Unassembled WGS sequence"/>
</dbReference>
<comment type="caution">
    <text evidence="2">The sequence shown here is derived from an EMBL/GenBank/DDBJ whole genome shotgun (WGS) entry which is preliminary data.</text>
</comment>
<proteinExistence type="predicted"/>